<dbReference type="EMBL" id="CCXY01000021">
    <property type="protein sequence ID" value="CEG11116.1"/>
    <property type="molecule type" value="Genomic_DNA"/>
</dbReference>
<dbReference type="AlphaFoldDB" id="A0A098E6P8"/>
<evidence type="ECO:0000313" key="1">
    <source>
        <dbReference type="EMBL" id="CEG11116.1"/>
    </source>
</evidence>
<gene>
    <name evidence="1" type="ORF">MSIBF_A1170005</name>
</gene>
<name>A0A098E6P8_9ZZZZ</name>
<sequence length="135" mass="15962">MIKPEKGIFFDGHIFDAHKFVSDIIRTADESIILIDNYIDDSVLTLFSKRNRNVRVTIFTKEISKQLSLDMDKYNTRYPLIKAIEFKHSHDRFLIIDNKEVYHFGASLKDLCKKWVAFSKFDKEAFNLLDKLEQL</sequence>
<dbReference type="SUPFAM" id="SSF56024">
    <property type="entry name" value="Phospholipase D/nuclease"/>
    <property type="match status" value="1"/>
</dbReference>
<reference evidence="1" key="1">
    <citation type="submission" date="2014-09" db="EMBL/GenBank/DDBJ databases">
        <authorList>
            <person name="Probst J Alexander"/>
        </authorList>
    </citation>
    <scope>NUCLEOTIDE SEQUENCE</scope>
</reference>
<accession>A0A098E6P8</accession>
<protein>
    <recommendedName>
        <fullName evidence="2">DNA-binding protein</fullName>
    </recommendedName>
</protein>
<organism evidence="1">
    <name type="scientific">groundwater metagenome</name>
    <dbReference type="NCBI Taxonomy" id="717931"/>
    <lineage>
        <taxon>unclassified sequences</taxon>
        <taxon>metagenomes</taxon>
        <taxon>ecological metagenomes</taxon>
    </lineage>
</organism>
<proteinExistence type="predicted"/>
<evidence type="ECO:0008006" key="2">
    <source>
        <dbReference type="Google" id="ProtNLM"/>
    </source>
</evidence>